<evidence type="ECO:0000256" key="3">
    <source>
        <dbReference type="SAM" id="Phobius"/>
    </source>
</evidence>
<feature type="coiled-coil region" evidence="1">
    <location>
        <begin position="634"/>
        <end position="668"/>
    </location>
</feature>
<dbReference type="PANTHER" id="PTHR11439:SF483">
    <property type="entry name" value="PEPTIDE SYNTHASE GLIP-LIKE, PUTATIVE (AFU_ORTHOLOGUE AFUA_3G12920)-RELATED"/>
    <property type="match status" value="1"/>
</dbReference>
<keyword evidence="5" id="KW-1185">Reference proteome</keyword>
<keyword evidence="3" id="KW-0812">Transmembrane</keyword>
<feature type="region of interest" description="Disordered" evidence="2">
    <location>
        <begin position="1"/>
        <end position="33"/>
    </location>
</feature>
<dbReference type="PANTHER" id="PTHR11439">
    <property type="entry name" value="GAG-POL-RELATED RETROTRANSPOSON"/>
    <property type="match status" value="1"/>
</dbReference>
<dbReference type="CDD" id="cd09272">
    <property type="entry name" value="RNase_HI_RT_Ty1"/>
    <property type="match status" value="1"/>
</dbReference>
<dbReference type="OrthoDB" id="443276at2759"/>
<evidence type="ECO:0000256" key="2">
    <source>
        <dbReference type="SAM" id="MobiDB-lite"/>
    </source>
</evidence>
<keyword evidence="1" id="KW-0175">Coiled coil</keyword>
<evidence type="ECO:0000313" key="5">
    <source>
        <dbReference type="Proteomes" id="UP000186817"/>
    </source>
</evidence>
<accession>A0A1Q9EJ28</accession>
<name>A0A1Q9EJ28_SYMMI</name>
<evidence type="ECO:0000313" key="4">
    <source>
        <dbReference type="EMBL" id="OLQ07454.1"/>
    </source>
</evidence>
<reference evidence="4 5" key="1">
    <citation type="submission" date="2016-02" db="EMBL/GenBank/DDBJ databases">
        <title>Genome analysis of coral dinoflagellate symbionts highlights evolutionary adaptations to a symbiotic lifestyle.</title>
        <authorList>
            <person name="Aranda M."/>
            <person name="Li Y."/>
            <person name="Liew Y.J."/>
            <person name="Baumgarten S."/>
            <person name="Simakov O."/>
            <person name="Wilson M."/>
            <person name="Piel J."/>
            <person name="Ashoor H."/>
            <person name="Bougouffa S."/>
            <person name="Bajic V.B."/>
            <person name="Ryu T."/>
            <person name="Ravasi T."/>
            <person name="Bayer T."/>
            <person name="Micklem G."/>
            <person name="Kim H."/>
            <person name="Bhak J."/>
            <person name="Lajeunesse T.C."/>
            <person name="Voolstra C.R."/>
        </authorList>
    </citation>
    <scope>NUCLEOTIDE SEQUENCE [LARGE SCALE GENOMIC DNA]</scope>
    <source>
        <strain evidence="4 5">CCMP2467</strain>
    </source>
</reference>
<gene>
    <name evidence="4" type="ORF">AK812_SmicGene9130</name>
</gene>
<feature type="transmembrane region" description="Helical" evidence="3">
    <location>
        <begin position="557"/>
        <end position="587"/>
    </location>
</feature>
<evidence type="ECO:0000256" key="1">
    <source>
        <dbReference type="SAM" id="Coils"/>
    </source>
</evidence>
<protein>
    <submittedName>
        <fullName evidence="4">Retrovirus-related Pol polyprotein from transposon TNT 1-94</fullName>
    </submittedName>
</protein>
<comment type="caution">
    <text evidence="4">The sequence shown here is derived from an EMBL/GenBank/DDBJ whole genome shotgun (WGS) entry which is preliminary data.</text>
</comment>
<keyword evidence="3" id="KW-0472">Membrane</keyword>
<dbReference type="AlphaFoldDB" id="A0A1Q9EJ28"/>
<proteinExistence type="predicted"/>
<sequence length="692" mass="76573">MFGGELEFEYGGSDEKWAPNWDPDAERPPDLQGEDLEQVDRAADLTELTKLLQMGVLRKPGETEDVRQYTHLTTTGVDAKIKACLEVVSLDIKDAYLQVPQPAPATITVDARIFSKDAMGEVTYVLERLLPGQRIGASSWYNFARDLLTEAGMENYVKEPTLFRGSNAKELSGMILHADDGLLASSAKERERILGVLRSRVVLQVTNPLRVPGDEIEFLKRRYVYSEEGIVVFPNNRYAEALFEGVGKGAKPRDTPADNSFLEKDTSKELKESEARKYREAVGRLLYLSHSRGDLQFATCILASKMAQPTAMSWRWLQRVIGYLKKVPMVGIVLKPASPDACFGYGGKSSSLGPGARVVVESITDADWAGDKQTRRSRTSIQIFVAGSMVASFVRSQRSIALSSGESEFIAVVGGSSEALYIADCLRFLVEAEGLEIEVRSRSDSAACRGITQRVGCGRVRHLDASLLWVQMAVKAKKLVIGTVAGSLNPADIGTKPLAGPRLRELMFLMGGRTVDMESYGEQDHNEACAKRGMAKAFKVEGLSLAGPLLAMVDSELVSLVMTTVLLGSFFVAVFLGVPVGLFWVFAKVCCWQKRERYRVYMEVGVQANLGLSKKEEIFQQEYVQRVTELRGQLSEKCDEVREFEQLVKRLRNDVRALERELVNTRANARLPETIVVAPKGERYHLPGCGQG</sequence>
<dbReference type="Proteomes" id="UP000186817">
    <property type="component" value="Unassembled WGS sequence"/>
</dbReference>
<organism evidence="4 5">
    <name type="scientific">Symbiodinium microadriaticum</name>
    <name type="common">Dinoflagellate</name>
    <name type="synonym">Zooxanthella microadriatica</name>
    <dbReference type="NCBI Taxonomy" id="2951"/>
    <lineage>
        <taxon>Eukaryota</taxon>
        <taxon>Sar</taxon>
        <taxon>Alveolata</taxon>
        <taxon>Dinophyceae</taxon>
        <taxon>Suessiales</taxon>
        <taxon>Symbiodiniaceae</taxon>
        <taxon>Symbiodinium</taxon>
    </lineage>
</organism>
<keyword evidence="3" id="KW-1133">Transmembrane helix</keyword>
<dbReference type="EMBL" id="LSRX01000138">
    <property type="protein sequence ID" value="OLQ07454.1"/>
    <property type="molecule type" value="Genomic_DNA"/>
</dbReference>